<name>A0A288QWT9_9LACO</name>
<protein>
    <submittedName>
        <fullName evidence="1">Quinol monooxygenase YgiN</fullName>
    </submittedName>
</protein>
<keyword evidence="2" id="KW-1185">Reference proteome</keyword>
<dbReference type="Proteomes" id="UP000254912">
    <property type="component" value="Unassembled WGS sequence"/>
</dbReference>
<comment type="caution">
    <text evidence="1">The sequence shown here is derived from an EMBL/GenBank/DDBJ whole genome shotgun (WGS) entry which is preliminary data.</text>
</comment>
<dbReference type="GO" id="GO:0004497">
    <property type="term" value="F:monooxygenase activity"/>
    <property type="evidence" value="ECO:0007669"/>
    <property type="project" value="UniProtKB-KW"/>
</dbReference>
<evidence type="ECO:0000313" key="2">
    <source>
        <dbReference type="Proteomes" id="UP000254912"/>
    </source>
</evidence>
<dbReference type="EMBL" id="QRAS01000001">
    <property type="protein sequence ID" value="RDL11865.1"/>
    <property type="molecule type" value="Genomic_DNA"/>
</dbReference>
<dbReference type="Pfam" id="PF03992">
    <property type="entry name" value="ABM"/>
    <property type="match status" value="1"/>
</dbReference>
<dbReference type="AlphaFoldDB" id="A0A288QWT9"/>
<gene>
    <name evidence="1" type="ORF">DFP99_0284</name>
</gene>
<organism evidence="1 2">
    <name type="scientific">Weissella soli</name>
    <dbReference type="NCBI Taxonomy" id="155866"/>
    <lineage>
        <taxon>Bacteria</taxon>
        <taxon>Bacillati</taxon>
        <taxon>Bacillota</taxon>
        <taxon>Bacilli</taxon>
        <taxon>Lactobacillales</taxon>
        <taxon>Lactobacillaceae</taxon>
        <taxon>Weissella</taxon>
    </lineage>
</organism>
<keyword evidence="1" id="KW-0560">Oxidoreductase</keyword>
<dbReference type="InterPro" id="IPR011008">
    <property type="entry name" value="Dimeric_a/b-barrel"/>
</dbReference>
<dbReference type="GeneID" id="94545859"/>
<evidence type="ECO:0000313" key="1">
    <source>
        <dbReference type="EMBL" id="RDL11865.1"/>
    </source>
</evidence>
<dbReference type="RefSeq" id="WP_070229934.1">
    <property type="nucleotide sequence ID" value="NZ_BJYO01000002.1"/>
</dbReference>
<dbReference type="InterPro" id="IPR007138">
    <property type="entry name" value="ABM_dom"/>
</dbReference>
<sequence length="117" mass="12967">MSSIMYLIETTVKEENKAAALELIDRLVESTKKEAGAVDYHWSINGDKINIIEHYADNVATKLHLDGFAVNFGEDFSNLFDVHSCTVYGDPNAEVKEILDGFGAVYMTTVNGFVNSK</sequence>
<accession>A0A288QWT9</accession>
<dbReference type="Gene3D" id="3.30.70.100">
    <property type="match status" value="1"/>
</dbReference>
<reference evidence="1 2" key="1">
    <citation type="submission" date="2018-07" db="EMBL/GenBank/DDBJ databases">
        <title>Genomic Encyclopedia of Type Strains, Phase III (KMG-III): the genomes of soil and plant-associated and newly described type strains.</title>
        <authorList>
            <person name="Whitman W."/>
        </authorList>
    </citation>
    <scope>NUCLEOTIDE SEQUENCE [LARGE SCALE GENOMIC DNA]</scope>
    <source>
        <strain evidence="1 2">CECT 7031</strain>
    </source>
</reference>
<proteinExistence type="predicted"/>
<keyword evidence="1" id="KW-0503">Monooxygenase</keyword>
<dbReference type="KEGG" id="wso:WSWS_00654"/>
<dbReference type="SUPFAM" id="SSF54909">
    <property type="entry name" value="Dimeric alpha+beta barrel"/>
    <property type="match status" value="1"/>
</dbReference>